<dbReference type="Pfam" id="PF00432">
    <property type="entry name" value="Prenyltrans"/>
    <property type="match status" value="3"/>
</dbReference>
<reference evidence="3" key="1">
    <citation type="submission" date="2021-03" db="EMBL/GenBank/DDBJ databases">
        <title>Acanthopleuribacteraceae sp. M133.</title>
        <authorList>
            <person name="Wang G."/>
        </authorList>
    </citation>
    <scope>NUCLEOTIDE SEQUENCE</scope>
    <source>
        <strain evidence="3">M133</strain>
    </source>
</reference>
<dbReference type="RefSeq" id="WP_237382572.1">
    <property type="nucleotide sequence ID" value="NZ_CP071793.1"/>
</dbReference>
<sequence length="291" mass="31295">MSSRLEMLQVARLAPPLLSDAADLVRDFILSKQHPDGGFVDRGGDRDLYYSVFGLGTLLALQAEVDRDGLRSWLSSFGTGETLDLIHASALIRTWAGLGGAPADLREGLLARVEAWRTPDGGFNERRDASHGSAYGAFMALGAYQDLDRDMADVHLVMDSVRALATDDGGFANERDLPCGTTPALAAAESVLRAGGILLAPQSRDWLLARFGNGGFYAVPGAPMPDLLSTAIALHALSGMGADLAKYREPCLDYIDSLWVNTGGFYGNWGDEILDCEYTFYGMLALGHLNF</sequence>
<dbReference type="Proteomes" id="UP000663929">
    <property type="component" value="Chromosome"/>
</dbReference>
<organism evidence="3 4">
    <name type="scientific">Sulfidibacter corallicola</name>
    <dbReference type="NCBI Taxonomy" id="2818388"/>
    <lineage>
        <taxon>Bacteria</taxon>
        <taxon>Pseudomonadati</taxon>
        <taxon>Acidobacteriota</taxon>
        <taxon>Holophagae</taxon>
        <taxon>Acanthopleuribacterales</taxon>
        <taxon>Acanthopleuribacteraceae</taxon>
        <taxon>Sulfidibacter</taxon>
    </lineage>
</organism>
<gene>
    <name evidence="3" type="ORF">J3U87_08325</name>
</gene>
<feature type="domain" description="Prenyltransferase alpha-alpha toroid" evidence="2">
    <location>
        <begin position="102"/>
        <end position="173"/>
    </location>
</feature>
<dbReference type="EMBL" id="CP071793">
    <property type="protein sequence ID" value="QTD52463.1"/>
    <property type="molecule type" value="Genomic_DNA"/>
</dbReference>
<dbReference type="Gene3D" id="1.50.10.20">
    <property type="match status" value="2"/>
</dbReference>
<proteinExistence type="predicted"/>
<feature type="domain" description="Prenyltransferase alpha-alpha toroid" evidence="2">
    <location>
        <begin position="212"/>
        <end position="279"/>
    </location>
</feature>
<evidence type="ECO:0000256" key="1">
    <source>
        <dbReference type="ARBA" id="ARBA00022737"/>
    </source>
</evidence>
<accession>A0A8A4TSH7</accession>
<name>A0A8A4TSH7_SULCO</name>
<evidence type="ECO:0000313" key="3">
    <source>
        <dbReference type="EMBL" id="QTD52463.1"/>
    </source>
</evidence>
<dbReference type="CDD" id="cd00688">
    <property type="entry name" value="ISOPREN_C2_like"/>
    <property type="match status" value="1"/>
</dbReference>
<dbReference type="InterPro" id="IPR001330">
    <property type="entry name" value="Prenyltrans"/>
</dbReference>
<keyword evidence="4" id="KW-1185">Reference proteome</keyword>
<keyword evidence="1" id="KW-0677">Repeat</keyword>
<dbReference type="KEGG" id="scor:J3U87_08325"/>
<dbReference type="AlphaFoldDB" id="A0A8A4TSH7"/>
<feature type="domain" description="Prenyltransferase alpha-alpha toroid" evidence="2">
    <location>
        <begin position="23"/>
        <end position="64"/>
    </location>
</feature>
<evidence type="ECO:0000259" key="2">
    <source>
        <dbReference type="Pfam" id="PF00432"/>
    </source>
</evidence>
<evidence type="ECO:0000313" key="4">
    <source>
        <dbReference type="Proteomes" id="UP000663929"/>
    </source>
</evidence>
<dbReference type="GO" id="GO:0003824">
    <property type="term" value="F:catalytic activity"/>
    <property type="evidence" value="ECO:0007669"/>
    <property type="project" value="InterPro"/>
</dbReference>
<protein>
    <submittedName>
        <fullName evidence="3">Terpene cyclase/mutase family protein</fullName>
    </submittedName>
</protein>
<dbReference type="InterPro" id="IPR008930">
    <property type="entry name" value="Terpenoid_cyclase/PrenylTrfase"/>
</dbReference>
<dbReference type="SUPFAM" id="SSF48239">
    <property type="entry name" value="Terpenoid cyclases/Protein prenyltransferases"/>
    <property type="match status" value="2"/>
</dbReference>